<feature type="domain" description="LicD/FKTN/FKRP nucleotidyltransferase" evidence="6">
    <location>
        <begin position="302"/>
        <end position="340"/>
    </location>
</feature>
<keyword evidence="3" id="KW-1133">Transmembrane helix</keyword>
<dbReference type="Pfam" id="PF04991">
    <property type="entry name" value="LicD"/>
    <property type="match status" value="2"/>
</dbReference>
<evidence type="ECO:0000256" key="3">
    <source>
        <dbReference type="ARBA" id="ARBA00022989"/>
    </source>
</evidence>
<dbReference type="InterPro" id="IPR009644">
    <property type="entry name" value="FKTN/MNN4/W02B3.4-1"/>
</dbReference>
<keyword evidence="2" id="KW-0812">Transmembrane</keyword>
<gene>
    <name evidence="7" type="ORF">RIB2604_01003790</name>
</gene>
<comment type="subcellular location">
    <subcellularLocation>
        <location evidence="1">Membrane</location>
        <topology evidence="1">Single-pass membrane protein</topology>
    </subcellularLocation>
</comment>
<dbReference type="PANTHER" id="PTHR15407">
    <property type="entry name" value="FUKUTIN-RELATED"/>
    <property type="match status" value="1"/>
</dbReference>
<dbReference type="GO" id="GO:0016020">
    <property type="term" value="C:membrane"/>
    <property type="evidence" value="ECO:0007669"/>
    <property type="project" value="UniProtKB-SubCell"/>
</dbReference>
<dbReference type="VEuPathDB" id="FungiDB:ASPFODRAFT_140550"/>
<feature type="domain" description="LicD/FKTN/FKRP nucleotidyltransferase" evidence="6">
    <location>
        <begin position="187"/>
        <end position="290"/>
    </location>
</feature>
<accession>A0A146F6R5</accession>
<dbReference type="AlphaFoldDB" id="A0A146F6R5"/>
<evidence type="ECO:0000259" key="6">
    <source>
        <dbReference type="Pfam" id="PF04991"/>
    </source>
</evidence>
<evidence type="ECO:0000256" key="2">
    <source>
        <dbReference type="ARBA" id="ARBA00022692"/>
    </source>
</evidence>
<sequence length="417" mass="47627">MTRPQCLGPLCTHFSTINRRTQDKGKRHRTKSFGTGRWTPKETDEIADTNESDSTERGRFFQAFQSDRHGKPSKPIAKTGKAVQVVSKNKYRLSFPATMWSSTPRLILGLYGLLSAVGSASADVDFMSVRPDMVKDYSGKGGEPGEKYFTSTTTMMDDEPLSEAETVPHLSELIRTYLSTMADLGAETWIMHGTLLAWWWNQKIFPWDNDLDVQISEPTIHFLADYYNMTEHHFEISGVDGGRTYLLEINPNYVVRSTDDKLNVIDARWIDTSSGLFIDITAVRKDDERRENDREPGALMCKDGHRFDETEIFPLRNSYFEDVPVKIPFEYVRLLKKEYGSKSMTASVFQGYHFNQQTQPEEALWATGDRHSRSNYAPRAPVQGLIVRLYDIDGAPLMRLYHVGLVYDGNDLKWPST</sequence>
<name>A0A146F6R5_ASPKA</name>
<evidence type="ECO:0000256" key="5">
    <source>
        <dbReference type="SAM" id="MobiDB-lite"/>
    </source>
</evidence>
<dbReference type="GO" id="GO:0009100">
    <property type="term" value="P:glycoprotein metabolic process"/>
    <property type="evidence" value="ECO:0007669"/>
    <property type="project" value="UniProtKB-ARBA"/>
</dbReference>
<organism evidence="7 8">
    <name type="scientific">Aspergillus kawachii</name>
    <name type="common">White koji mold</name>
    <name type="synonym">Aspergillus awamori var. kawachi</name>
    <dbReference type="NCBI Taxonomy" id="1069201"/>
    <lineage>
        <taxon>Eukaryota</taxon>
        <taxon>Fungi</taxon>
        <taxon>Dikarya</taxon>
        <taxon>Ascomycota</taxon>
        <taxon>Pezizomycotina</taxon>
        <taxon>Eurotiomycetes</taxon>
        <taxon>Eurotiomycetidae</taxon>
        <taxon>Eurotiales</taxon>
        <taxon>Aspergillaceae</taxon>
        <taxon>Aspergillus</taxon>
        <taxon>Aspergillus subgen. Circumdati</taxon>
    </lineage>
</organism>
<dbReference type="EMBL" id="BCWF01000010">
    <property type="protein sequence ID" value="GAT21489.1"/>
    <property type="molecule type" value="Genomic_DNA"/>
</dbReference>
<comment type="caution">
    <text evidence="7">The sequence shown here is derived from an EMBL/GenBank/DDBJ whole genome shotgun (WGS) entry which is preliminary data.</text>
</comment>
<keyword evidence="4" id="KW-0472">Membrane</keyword>
<reference evidence="7 8" key="1">
    <citation type="journal article" date="2016" name="DNA Res.">
        <title>Genome sequence of Aspergillus luchuensis NBRC 4314.</title>
        <authorList>
            <person name="Yamada O."/>
            <person name="Machida M."/>
            <person name="Hosoyama A."/>
            <person name="Goto M."/>
            <person name="Takahashi T."/>
            <person name="Futagami T."/>
            <person name="Yamagata Y."/>
            <person name="Takeuchi M."/>
            <person name="Kobayashi T."/>
            <person name="Koike H."/>
            <person name="Abe K."/>
            <person name="Asai K."/>
            <person name="Arita M."/>
            <person name="Fujita N."/>
            <person name="Fukuda K."/>
            <person name="Higa K."/>
            <person name="Horikawa H."/>
            <person name="Ishikawa T."/>
            <person name="Jinno K."/>
            <person name="Kato Y."/>
            <person name="Kirimura K."/>
            <person name="Mizutani O."/>
            <person name="Nakasone K."/>
            <person name="Sano M."/>
            <person name="Shiraishi Y."/>
            <person name="Tsukahara M."/>
            <person name="Gomi K."/>
        </authorList>
    </citation>
    <scope>NUCLEOTIDE SEQUENCE [LARGE SCALE GENOMIC DNA]</scope>
    <source>
        <strain evidence="7 8">RIB 2604</strain>
    </source>
</reference>
<dbReference type="Proteomes" id="UP000075230">
    <property type="component" value="Unassembled WGS sequence"/>
</dbReference>
<feature type="region of interest" description="Disordered" evidence="5">
    <location>
        <begin position="18"/>
        <end position="57"/>
    </location>
</feature>
<proteinExistence type="predicted"/>
<evidence type="ECO:0000256" key="4">
    <source>
        <dbReference type="ARBA" id="ARBA00023136"/>
    </source>
</evidence>
<dbReference type="PANTHER" id="PTHR15407:SF32">
    <property type="entry name" value="PROTEIN (MNN4), PUTATIVE (AFU_ORTHOLOGUE AFUA_1G03790)-RELATED"/>
    <property type="match status" value="1"/>
</dbReference>
<evidence type="ECO:0000313" key="7">
    <source>
        <dbReference type="EMBL" id="GAT21489.1"/>
    </source>
</evidence>
<protein>
    <submittedName>
        <fullName evidence="7">Mannosylphosphorylation protein</fullName>
    </submittedName>
</protein>
<evidence type="ECO:0000313" key="8">
    <source>
        <dbReference type="Proteomes" id="UP000075230"/>
    </source>
</evidence>
<evidence type="ECO:0000256" key="1">
    <source>
        <dbReference type="ARBA" id="ARBA00004167"/>
    </source>
</evidence>
<reference evidence="8" key="2">
    <citation type="submission" date="2016-02" db="EMBL/GenBank/DDBJ databases">
        <title>Genome sequencing of Aspergillus luchuensis NBRC 4314.</title>
        <authorList>
            <person name="Yamada O."/>
        </authorList>
    </citation>
    <scope>NUCLEOTIDE SEQUENCE [LARGE SCALE GENOMIC DNA]</scope>
    <source>
        <strain evidence="8">RIB 2604</strain>
    </source>
</reference>
<dbReference type="InterPro" id="IPR007074">
    <property type="entry name" value="LicD/FKTN/FKRP_NTP_transf"/>
</dbReference>